<dbReference type="EMBL" id="JAHRVA010000008">
    <property type="protein sequence ID" value="MBV2144955.1"/>
    <property type="molecule type" value="Genomic_DNA"/>
</dbReference>
<sequence>MPFPKNVPGPSAPNMRSVERVAAILSCFTMARPLLTLTEVAQAVALDKNTTRRLLIALLQTGLVHRNEADGTYGLGMQVLKLQPAVVAPRELRETAAPYLQGLTEKTAMTSFFWLPDAEGAICIERVRASNMFLEVPWSVSGRTLPLNIAAGPRVILSHLDDAARMEWLSRPQQAFTQYSLTDTAALLETSQRIHAQGYEIVANDLVVGLAGLGVPVFDRQGAFIGSVSVTSRSNDFDDPRILERVLSVVRDTAAAIGVRLGDDPQSIGGKAMSSHY</sequence>
<evidence type="ECO:0000256" key="3">
    <source>
        <dbReference type="ARBA" id="ARBA00023163"/>
    </source>
</evidence>
<proteinExistence type="predicted"/>
<feature type="domain" description="HTH iclR-type" evidence="4">
    <location>
        <begin position="15"/>
        <end position="77"/>
    </location>
</feature>
<protein>
    <submittedName>
        <fullName evidence="6">IclR family transcriptional regulator</fullName>
    </submittedName>
</protein>
<dbReference type="GO" id="GO:0045892">
    <property type="term" value="P:negative regulation of DNA-templated transcription"/>
    <property type="evidence" value="ECO:0007669"/>
    <property type="project" value="TreeGrafter"/>
</dbReference>
<dbReference type="InterPro" id="IPR014757">
    <property type="entry name" value="Tscrpt_reg_IclR_C"/>
</dbReference>
<evidence type="ECO:0000259" key="5">
    <source>
        <dbReference type="PROSITE" id="PS51078"/>
    </source>
</evidence>
<dbReference type="InterPro" id="IPR005471">
    <property type="entry name" value="Tscrpt_reg_IclR_N"/>
</dbReference>
<accession>A0A949PRB7</accession>
<dbReference type="SMART" id="SM00346">
    <property type="entry name" value="HTH_ICLR"/>
    <property type="match status" value="1"/>
</dbReference>
<dbReference type="Proteomes" id="UP000752297">
    <property type="component" value="Unassembled WGS sequence"/>
</dbReference>
<keyword evidence="1" id="KW-0805">Transcription regulation</keyword>
<dbReference type="Pfam" id="PF01614">
    <property type="entry name" value="IclR_C"/>
    <property type="match status" value="1"/>
</dbReference>
<evidence type="ECO:0000313" key="7">
    <source>
        <dbReference type="Proteomes" id="UP000752297"/>
    </source>
</evidence>
<name>A0A949PRB7_9HYPH</name>
<dbReference type="RefSeq" id="WP_217678933.1">
    <property type="nucleotide sequence ID" value="NZ_JAHRVA010000008.1"/>
</dbReference>
<gene>
    <name evidence="6" type="ORF">KUG47_15765</name>
</gene>
<feature type="domain" description="IclR-ED" evidence="5">
    <location>
        <begin position="78"/>
        <end position="263"/>
    </location>
</feature>
<evidence type="ECO:0000259" key="4">
    <source>
        <dbReference type="PROSITE" id="PS51077"/>
    </source>
</evidence>
<dbReference type="InterPro" id="IPR050707">
    <property type="entry name" value="HTH_MetabolicPath_Reg"/>
</dbReference>
<dbReference type="GO" id="GO:0003677">
    <property type="term" value="F:DNA binding"/>
    <property type="evidence" value="ECO:0007669"/>
    <property type="project" value="UniProtKB-KW"/>
</dbReference>
<dbReference type="AlphaFoldDB" id="A0A949PRB7"/>
<dbReference type="PANTHER" id="PTHR30136:SF24">
    <property type="entry name" value="HTH-TYPE TRANSCRIPTIONAL REPRESSOR ALLR"/>
    <property type="match status" value="1"/>
</dbReference>
<dbReference type="PANTHER" id="PTHR30136">
    <property type="entry name" value="HELIX-TURN-HELIX TRANSCRIPTIONAL REGULATOR, ICLR FAMILY"/>
    <property type="match status" value="1"/>
</dbReference>
<reference evidence="6 7" key="1">
    <citation type="submission" date="2021-06" db="EMBL/GenBank/DDBJ databases">
        <title>Falsochrobactrum tianjin sp.nov., a new petroleum-degrading bacteria isolated from oily soils.</title>
        <authorList>
            <person name="Chen G."/>
            <person name="Chen H."/>
            <person name="Tian J."/>
            <person name="Qing J."/>
            <person name="Zhong L."/>
            <person name="Ma W."/>
            <person name="Song Y."/>
            <person name="Cui X."/>
            <person name="Yan B."/>
        </authorList>
    </citation>
    <scope>NUCLEOTIDE SEQUENCE [LARGE SCALE GENOMIC DNA]</scope>
    <source>
        <strain evidence="6 7">TDYN1</strain>
    </source>
</reference>
<comment type="caution">
    <text evidence="6">The sequence shown here is derived from an EMBL/GenBank/DDBJ whole genome shotgun (WGS) entry which is preliminary data.</text>
</comment>
<dbReference type="PROSITE" id="PS51078">
    <property type="entry name" value="ICLR_ED"/>
    <property type="match status" value="1"/>
</dbReference>
<organism evidence="6 7">
    <name type="scientific">Falsochrobactrum tianjinense</name>
    <dbReference type="NCBI Taxonomy" id="2706015"/>
    <lineage>
        <taxon>Bacteria</taxon>
        <taxon>Pseudomonadati</taxon>
        <taxon>Pseudomonadota</taxon>
        <taxon>Alphaproteobacteria</taxon>
        <taxon>Hyphomicrobiales</taxon>
        <taxon>Brucellaceae</taxon>
        <taxon>Falsochrobactrum</taxon>
    </lineage>
</organism>
<evidence type="ECO:0000256" key="2">
    <source>
        <dbReference type="ARBA" id="ARBA00023125"/>
    </source>
</evidence>
<dbReference type="GO" id="GO:0003700">
    <property type="term" value="F:DNA-binding transcription factor activity"/>
    <property type="evidence" value="ECO:0007669"/>
    <property type="project" value="TreeGrafter"/>
</dbReference>
<dbReference type="FunFam" id="1.10.10.10:FF:000056">
    <property type="entry name" value="IclR family transcriptional regulator"/>
    <property type="match status" value="1"/>
</dbReference>
<keyword evidence="7" id="KW-1185">Reference proteome</keyword>
<evidence type="ECO:0000256" key="1">
    <source>
        <dbReference type="ARBA" id="ARBA00023015"/>
    </source>
</evidence>
<dbReference type="Pfam" id="PF09339">
    <property type="entry name" value="HTH_IclR"/>
    <property type="match status" value="1"/>
</dbReference>
<keyword evidence="3" id="KW-0804">Transcription</keyword>
<evidence type="ECO:0000313" key="6">
    <source>
        <dbReference type="EMBL" id="MBV2144955.1"/>
    </source>
</evidence>
<dbReference type="PROSITE" id="PS51077">
    <property type="entry name" value="HTH_ICLR"/>
    <property type="match status" value="1"/>
</dbReference>
<keyword evidence="2" id="KW-0238">DNA-binding</keyword>